<organism evidence="2 3">
    <name type="scientific">Metabacillus litoralis</name>
    <dbReference type="NCBI Taxonomy" id="152268"/>
    <lineage>
        <taxon>Bacteria</taxon>
        <taxon>Bacillati</taxon>
        <taxon>Bacillota</taxon>
        <taxon>Bacilli</taxon>
        <taxon>Bacillales</taxon>
        <taxon>Bacillaceae</taxon>
        <taxon>Metabacillus</taxon>
    </lineage>
</organism>
<dbReference type="CDD" id="cd06462">
    <property type="entry name" value="Peptidase_S24_S26"/>
    <property type="match status" value="1"/>
</dbReference>
<dbReference type="EMBL" id="VOQF01000002">
    <property type="protein sequence ID" value="TXC92345.1"/>
    <property type="molecule type" value="Genomic_DNA"/>
</dbReference>
<dbReference type="NCBIfam" id="TIGR02228">
    <property type="entry name" value="sigpep_I_arch"/>
    <property type="match status" value="1"/>
</dbReference>
<sequence>MDWFVMQFDKDTVDLLLSTIRKYGWMDLPSHGTSMYPFIKKGNICRFTQFNEDTVRKGDVLLYYSTTGQLIAHRFIVVKKNNKENKTYILKGDTNICSDEPINKDQIIGTLVSISNSRKKVYTNKSASIIWGFIIRTFPFISKLLRYYLSFKFSTKSGVSA</sequence>
<dbReference type="GO" id="GO:0016020">
    <property type="term" value="C:membrane"/>
    <property type="evidence" value="ECO:0007669"/>
    <property type="project" value="UniProtKB-UniRule"/>
</dbReference>
<reference evidence="2 3" key="1">
    <citation type="journal article" date="2005" name="Int. J. Syst. Evol. Microbiol.">
        <title>Bacillus litoralis sp. nov., isolated from a tidal flat of the Yellow Sea in Korea.</title>
        <authorList>
            <person name="Yoon J.H."/>
            <person name="Oh T.K."/>
        </authorList>
    </citation>
    <scope>NUCLEOTIDE SEQUENCE [LARGE SCALE GENOMIC DNA]</scope>
    <source>
        <strain evidence="2 3">SW-211</strain>
    </source>
</reference>
<proteinExistence type="predicted"/>
<evidence type="ECO:0000313" key="3">
    <source>
        <dbReference type="Proteomes" id="UP000321363"/>
    </source>
</evidence>
<keyword evidence="3" id="KW-1185">Reference proteome</keyword>
<evidence type="ECO:0000256" key="1">
    <source>
        <dbReference type="NCBIfam" id="TIGR02228"/>
    </source>
</evidence>
<dbReference type="GO" id="GO:0004252">
    <property type="term" value="F:serine-type endopeptidase activity"/>
    <property type="evidence" value="ECO:0007669"/>
    <property type="project" value="UniProtKB-UniRule"/>
</dbReference>
<keyword evidence="2" id="KW-0378">Hydrolase</keyword>
<name>A0A5C6W4N8_9BACI</name>
<dbReference type="EC" id="3.4.21.89" evidence="1"/>
<gene>
    <name evidence="2" type="ORF">FS935_04630</name>
</gene>
<comment type="caution">
    <text evidence="2">The sequence shown here is derived from an EMBL/GenBank/DDBJ whole genome shotgun (WGS) entry which is preliminary data.</text>
</comment>
<accession>A0A5C6W4N8</accession>
<dbReference type="InterPro" id="IPR001733">
    <property type="entry name" value="Peptidase_S26B"/>
</dbReference>
<dbReference type="AlphaFoldDB" id="A0A5C6W4N8"/>
<evidence type="ECO:0000313" key="2">
    <source>
        <dbReference type="EMBL" id="TXC92345.1"/>
    </source>
</evidence>
<dbReference type="Proteomes" id="UP000321363">
    <property type="component" value="Unassembled WGS sequence"/>
</dbReference>
<dbReference type="GO" id="GO:0006465">
    <property type="term" value="P:signal peptide processing"/>
    <property type="evidence" value="ECO:0007669"/>
    <property type="project" value="UniProtKB-UniRule"/>
</dbReference>
<protein>
    <recommendedName>
        <fullName evidence="1">Signal peptidase I</fullName>
        <ecNumber evidence="1">3.4.21.89</ecNumber>
    </recommendedName>
</protein>
<dbReference type="GO" id="GO:0009003">
    <property type="term" value="F:signal peptidase activity"/>
    <property type="evidence" value="ECO:0007669"/>
    <property type="project" value="UniProtKB-EC"/>
</dbReference>